<proteinExistence type="predicted"/>
<keyword evidence="2" id="KW-1185">Reference proteome</keyword>
<evidence type="ECO:0000313" key="2">
    <source>
        <dbReference type="Proteomes" id="UP001139493"/>
    </source>
</evidence>
<reference evidence="1" key="1">
    <citation type="submission" date="2022-06" db="EMBL/GenBank/DDBJ databases">
        <title>Genomic Encyclopedia of Archaeal and Bacterial Type Strains, Phase II (KMG-II): from individual species to whole genera.</title>
        <authorList>
            <person name="Goeker M."/>
        </authorList>
    </citation>
    <scope>NUCLEOTIDE SEQUENCE</scope>
    <source>
        <strain evidence="1">DSM 26652</strain>
    </source>
</reference>
<gene>
    <name evidence="1" type="ORF">APR03_004227</name>
</gene>
<name>A0A9X2G4A2_9MICO</name>
<comment type="caution">
    <text evidence="1">The sequence shown here is derived from an EMBL/GenBank/DDBJ whole genome shotgun (WGS) entry which is preliminary data.</text>
</comment>
<protein>
    <submittedName>
        <fullName evidence="1">Uncharacterized protein</fullName>
    </submittedName>
</protein>
<dbReference type="RefSeq" id="WP_253839071.1">
    <property type="nucleotide sequence ID" value="NZ_JAMTCS010000014.1"/>
</dbReference>
<dbReference type="AlphaFoldDB" id="A0A9X2G4A2"/>
<organism evidence="1 2">
    <name type="scientific">Promicromonospora thailandica</name>
    <dbReference type="NCBI Taxonomy" id="765201"/>
    <lineage>
        <taxon>Bacteria</taxon>
        <taxon>Bacillati</taxon>
        <taxon>Actinomycetota</taxon>
        <taxon>Actinomycetes</taxon>
        <taxon>Micrococcales</taxon>
        <taxon>Promicromonosporaceae</taxon>
        <taxon>Promicromonospora</taxon>
    </lineage>
</organism>
<evidence type="ECO:0000313" key="1">
    <source>
        <dbReference type="EMBL" id="MCP2266857.1"/>
    </source>
</evidence>
<dbReference type="Proteomes" id="UP001139493">
    <property type="component" value="Unassembled WGS sequence"/>
</dbReference>
<accession>A0A9X2G4A2</accession>
<sequence length="120" mass="12972">MSFLPAAGLPSHGLSIPPWGTVGSDGTKIGGWPADSGVGGPYYGAFRCECGAGLEAFATLASTEVAQTERTTTTTYYRPAEKEPREECSEPTGLVFGRWTHLQLFSCPVSWDHPIQRFEM</sequence>
<dbReference type="EMBL" id="JAMTCS010000014">
    <property type="protein sequence ID" value="MCP2266857.1"/>
    <property type="molecule type" value="Genomic_DNA"/>
</dbReference>